<evidence type="ECO:0000256" key="9">
    <source>
        <dbReference type="SAM" id="MobiDB-lite"/>
    </source>
</evidence>
<dbReference type="Proteomes" id="UP001152888">
    <property type="component" value="Unassembled WGS sequence"/>
</dbReference>
<dbReference type="CDD" id="cd11430">
    <property type="entry name" value="bHLH_TS_ATOH1_like"/>
    <property type="match status" value="1"/>
</dbReference>
<keyword evidence="3" id="KW-0221">Differentiation</keyword>
<proteinExistence type="predicted"/>
<comment type="subcellular location">
    <subcellularLocation>
        <location evidence="1">Nucleus</location>
    </subcellularLocation>
</comment>
<dbReference type="Gene3D" id="4.10.280.10">
    <property type="entry name" value="Helix-loop-helix DNA-binding domain"/>
    <property type="match status" value="1"/>
</dbReference>
<keyword evidence="8" id="KW-0175">Coiled coil</keyword>
<feature type="domain" description="BHLH" evidence="10">
    <location>
        <begin position="155"/>
        <end position="207"/>
    </location>
</feature>
<keyword evidence="6" id="KW-0804">Transcription</keyword>
<keyword evidence="7" id="KW-0539">Nucleus</keyword>
<keyword evidence="5" id="KW-0805">Transcription regulation</keyword>
<gene>
    <name evidence="11" type="ORF">ACAOBT_LOCUS28291</name>
</gene>
<dbReference type="InterPro" id="IPR050359">
    <property type="entry name" value="bHLH_transcription_factors"/>
</dbReference>
<dbReference type="OrthoDB" id="6161578at2759"/>
<dbReference type="AlphaFoldDB" id="A0A9P0LT33"/>
<dbReference type="EMBL" id="CAKOFQ010007617">
    <property type="protein sequence ID" value="CAH2005006.1"/>
    <property type="molecule type" value="Genomic_DNA"/>
</dbReference>
<dbReference type="GO" id="GO:0005634">
    <property type="term" value="C:nucleus"/>
    <property type="evidence" value="ECO:0007669"/>
    <property type="project" value="UniProtKB-SubCell"/>
</dbReference>
<dbReference type="GO" id="GO:0061564">
    <property type="term" value="P:axon development"/>
    <property type="evidence" value="ECO:0007669"/>
    <property type="project" value="TreeGrafter"/>
</dbReference>
<dbReference type="FunFam" id="4.10.280.10:FF:000025">
    <property type="entry name" value="protein atonal homolog 7"/>
    <property type="match status" value="1"/>
</dbReference>
<reference evidence="11" key="1">
    <citation type="submission" date="2022-03" db="EMBL/GenBank/DDBJ databases">
        <authorList>
            <person name="Sayadi A."/>
        </authorList>
    </citation>
    <scope>NUCLEOTIDE SEQUENCE</scope>
</reference>
<dbReference type="GO" id="GO:0070888">
    <property type="term" value="F:E-box binding"/>
    <property type="evidence" value="ECO:0007669"/>
    <property type="project" value="TreeGrafter"/>
</dbReference>
<name>A0A9P0LT33_ACAOB</name>
<protein>
    <recommendedName>
        <fullName evidence="10">BHLH domain-containing protein</fullName>
    </recommendedName>
</protein>
<evidence type="ECO:0000256" key="6">
    <source>
        <dbReference type="ARBA" id="ARBA00023163"/>
    </source>
</evidence>
<keyword evidence="2" id="KW-0217">Developmental protein</keyword>
<evidence type="ECO:0000256" key="3">
    <source>
        <dbReference type="ARBA" id="ARBA00022782"/>
    </source>
</evidence>
<evidence type="ECO:0000256" key="7">
    <source>
        <dbReference type="ARBA" id="ARBA00023242"/>
    </source>
</evidence>
<dbReference type="PROSITE" id="PS50888">
    <property type="entry name" value="BHLH"/>
    <property type="match status" value="1"/>
</dbReference>
<dbReference type="InterPro" id="IPR011598">
    <property type="entry name" value="bHLH_dom"/>
</dbReference>
<keyword evidence="4" id="KW-0524">Neurogenesis</keyword>
<dbReference type="InterPro" id="IPR036638">
    <property type="entry name" value="HLH_DNA-bd_sf"/>
</dbReference>
<dbReference type="Pfam" id="PF00010">
    <property type="entry name" value="HLH"/>
    <property type="match status" value="1"/>
</dbReference>
<sequence length="218" mass="24249">MNIMKASFYDAYSDNISSSTQALEASALSRTISTVHHDYYPFLGGLRHSTTPTPIPYDIYDVNTYDSYVSTSSDVDGPTTVGDVAGYNATGSFSFISLKRSSQFSESAADHCVAGKKTTGATILNQVGKNSSSSTRGRRKNIVRDRPTSPTIMKKRRLAANARERRRMNGLNEAFDRLREVIPSLDADHKLSKFETLQMAQTYINALRELLERSEDNR</sequence>
<accession>A0A9P0LT33</accession>
<comment type="caution">
    <text evidence="11">The sequence shown here is derived from an EMBL/GenBank/DDBJ whole genome shotgun (WGS) entry which is preliminary data.</text>
</comment>
<dbReference type="SUPFAM" id="SSF47459">
    <property type="entry name" value="HLH, helix-loop-helix DNA-binding domain"/>
    <property type="match status" value="1"/>
</dbReference>
<evidence type="ECO:0000313" key="11">
    <source>
        <dbReference type="EMBL" id="CAH2005006.1"/>
    </source>
</evidence>
<evidence type="ECO:0000256" key="4">
    <source>
        <dbReference type="ARBA" id="ARBA00022902"/>
    </source>
</evidence>
<evidence type="ECO:0000256" key="1">
    <source>
        <dbReference type="ARBA" id="ARBA00004123"/>
    </source>
</evidence>
<feature type="coiled-coil region" evidence="8">
    <location>
        <begin position="161"/>
        <end position="217"/>
    </location>
</feature>
<dbReference type="GO" id="GO:0000981">
    <property type="term" value="F:DNA-binding transcription factor activity, RNA polymerase II-specific"/>
    <property type="evidence" value="ECO:0007669"/>
    <property type="project" value="TreeGrafter"/>
</dbReference>
<dbReference type="GO" id="GO:0016360">
    <property type="term" value="P:sensory organ precursor cell fate determination"/>
    <property type="evidence" value="ECO:0007669"/>
    <property type="project" value="UniProtKB-ARBA"/>
</dbReference>
<keyword evidence="12" id="KW-1185">Reference proteome</keyword>
<evidence type="ECO:0000256" key="8">
    <source>
        <dbReference type="SAM" id="Coils"/>
    </source>
</evidence>
<dbReference type="PANTHER" id="PTHR19290">
    <property type="entry name" value="BASIC HELIX-LOOP-HELIX PROTEIN NEUROGENIN-RELATED"/>
    <property type="match status" value="1"/>
</dbReference>
<evidence type="ECO:0000256" key="5">
    <source>
        <dbReference type="ARBA" id="ARBA00023015"/>
    </source>
</evidence>
<evidence type="ECO:0000313" key="12">
    <source>
        <dbReference type="Proteomes" id="UP001152888"/>
    </source>
</evidence>
<evidence type="ECO:0000259" key="10">
    <source>
        <dbReference type="PROSITE" id="PS50888"/>
    </source>
</evidence>
<dbReference type="GO" id="GO:0045944">
    <property type="term" value="P:positive regulation of transcription by RNA polymerase II"/>
    <property type="evidence" value="ECO:0007669"/>
    <property type="project" value="TreeGrafter"/>
</dbReference>
<feature type="region of interest" description="Disordered" evidence="9">
    <location>
        <begin position="125"/>
        <end position="150"/>
    </location>
</feature>
<dbReference type="GO" id="GO:0046982">
    <property type="term" value="F:protein heterodimerization activity"/>
    <property type="evidence" value="ECO:0007669"/>
    <property type="project" value="UniProtKB-ARBA"/>
</dbReference>
<feature type="compositionally biased region" description="Polar residues" evidence="9">
    <location>
        <begin position="125"/>
        <end position="135"/>
    </location>
</feature>
<dbReference type="PANTHER" id="PTHR19290:SF162">
    <property type="entry name" value="TRANSCRIPTION FACTOR ATOH7"/>
    <property type="match status" value="1"/>
</dbReference>
<evidence type="ECO:0000256" key="2">
    <source>
        <dbReference type="ARBA" id="ARBA00022473"/>
    </source>
</evidence>
<dbReference type="SMART" id="SM00353">
    <property type="entry name" value="HLH"/>
    <property type="match status" value="1"/>
</dbReference>
<organism evidence="11 12">
    <name type="scientific">Acanthoscelides obtectus</name>
    <name type="common">Bean weevil</name>
    <name type="synonym">Bruchus obtectus</name>
    <dbReference type="NCBI Taxonomy" id="200917"/>
    <lineage>
        <taxon>Eukaryota</taxon>
        <taxon>Metazoa</taxon>
        <taxon>Ecdysozoa</taxon>
        <taxon>Arthropoda</taxon>
        <taxon>Hexapoda</taxon>
        <taxon>Insecta</taxon>
        <taxon>Pterygota</taxon>
        <taxon>Neoptera</taxon>
        <taxon>Endopterygota</taxon>
        <taxon>Coleoptera</taxon>
        <taxon>Polyphaga</taxon>
        <taxon>Cucujiformia</taxon>
        <taxon>Chrysomeloidea</taxon>
        <taxon>Chrysomelidae</taxon>
        <taxon>Bruchinae</taxon>
        <taxon>Bruchini</taxon>
        <taxon>Acanthoscelides</taxon>
    </lineage>
</organism>